<evidence type="ECO:0000313" key="6">
    <source>
        <dbReference type="EMBL" id="HFM98466.1"/>
    </source>
</evidence>
<protein>
    <submittedName>
        <fullName evidence="6">TetR/AcrR family transcriptional regulator</fullName>
    </submittedName>
</protein>
<dbReference type="PROSITE" id="PS50977">
    <property type="entry name" value="HTH_TETR_2"/>
    <property type="match status" value="1"/>
</dbReference>
<dbReference type="InterPro" id="IPR001647">
    <property type="entry name" value="HTH_TetR"/>
</dbReference>
<feature type="domain" description="HTH tetR-type" evidence="5">
    <location>
        <begin position="6"/>
        <end position="66"/>
    </location>
</feature>
<reference evidence="6" key="1">
    <citation type="journal article" date="2020" name="mSystems">
        <title>Genome- and Community-Level Interaction Insights into Carbon Utilization and Element Cycling Functions of Hydrothermarchaeota in Hydrothermal Sediment.</title>
        <authorList>
            <person name="Zhou Z."/>
            <person name="Liu Y."/>
            <person name="Xu W."/>
            <person name="Pan J."/>
            <person name="Luo Z.H."/>
            <person name="Li M."/>
        </authorList>
    </citation>
    <scope>NUCLEOTIDE SEQUENCE [LARGE SCALE GENOMIC DNA]</scope>
    <source>
        <strain evidence="6">SpSt-418</strain>
    </source>
</reference>
<feature type="DNA-binding region" description="H-T-H motif" evidence="4">
    <location>
        <begin position="29"/>
        <end position="48"/>
    </location>
</feature>
<evidence type="ECO:0000256" key="4">
    <source>
        <dbReference type="PROSITE-ProRule" id="PRU00335"/>
    </source>
</evidence>
<evidence type="ECO:0000259" key="5">
    <source>
        <dbReference type="PROSITE" id="PS50977"/>
    </source>
</evidence>
<keyword evidence="1" id="KW-0805">Transcription regulation</keyword>
<dbReference type="AlphaFoldDB" id="A0A7C3KE47"/>
<dbReference type="InterPro" id="IPR036271">
    <property type="entry name" value="Tet_transcr_reg_TetR-rel_C_sf"/>
</dbReference>
<evidence type="ECO:0000256" key="1">
    <source>
        <dbReference type="ARBA" id="ARBA00023015"/>
    </source>
</evidence>
<sequence>MPRPQTDARQRILAIADDLFYREGIRATGVDTIIAASEVAKTTLYRYFPSKDDLAVAYLEDRSQRFWELFEAVATQHAGQPKQQLLAIFEWLDEMLSQGDCHGCPLLVVSSEFPELGYPGHQIAIAQKQKVRDRLSELAALAGIRSAKELSAVLLMLLDGAFSERRLFNKHNNGVKLAKAAAVAIAAYETQLDESVGVMDNSV</sequence>
<comment type="caution">
    <text evidence="6">The sequence shown here is derived from an EMBL/GenBank/DDBJ whole genome shotgun (WGS) entry which is preliminary data.</text>
</comment>
<name>A0A7C3KE47_9CYAN</name>
<dbReference type="Pfam" id="PF00440">
    <property type="entry name" value="TetR_N"/>
    <property type="match status" value="1"/>
</dbReference>
<evidence type="ECO:0000256" key="3">
    <source>
        <dbReference type="ARBA" id="ARBA00023163"/>
    </source>
</evidence>
<dbReference type="PANTHER" id="PTHR47506">
    <property type="entry name" value="TRANSCRIPTIONAL REGULATORY PROTEIN"/>
    <property type="match status" value="1"/>
</dbReference>
<dbReference type="EMBL" id="DSRU01000172">
    <property type="protein sequence ID" value="HFM98466.1"/>
    <property type="molecule type" value="Genomic_DNA"/>
</dbReference>
<dbReference type="InterPro" id="IPR009057">
    <property type="entry name" value="Homeodomain-like_sf"/>
</dbReference>
<dbReference type="GO" id="GO:0003677">
    <property type="term" value="F:DNA binding"/>
    <property type="evidence" value="ECO:0007669"/>
    <property type="project" value="UniProtKB-UniRule"/>
</dbReference>
<keyword evidence="3" id="KW-0804">Transcription</keyword>
<dbReference type="Gene3D" id="1.10.357.10">
    <property type="entry name" value="Tetracycline Repressor, domain 2"/>
    <property type="match status" value="1"/>
</dbReference>
<dbReference type="PRINTS" id="PR00455">
    <property type="entry name" value="HTHTETR"/>
</dbReference>
<dbReference type="SUPFAM" id="SSF48498">
    <property type="entry name" value="Tetracyclin repressor-like, C-terminal domain"/>
    <property type="match status" value="1"/>
</dbReference>
<evidence type="ECO:0000256" key="2">
    <source>
        <dbReference type="ARBA" id="ARBA00023125"/>
    </source>
</evidence>
<dbReference type="PANTHER" id="PTHR47506:SF1">
    <property type="entry name" value="HTH-TYPE TRANSCRIPTIONAL REGULATOR YJDC"/>
    <property type="match status" value="1"/>
</dbReference>
<accession>A0A7C3KE47</accession>
<organism evidence="6">
    <name type="scientific">Oscillatoriales cyanobacterium SpSt-418</name>
    <dbReference type="NCBI Taxonomy" id="2282169"/>
    <lineage>
        <taxon>Bacteria</taxon>
        <taxon>Bacillati</taxon>
        <taxon>Cyanobacteriota</taxon>
        <taxon>Cyanophyceae</taxon>
        <taxon>Oscillatoriophycideae</taxon>
        <taxon>Oscillatoriales</taxon>
    </lineage>
</organism>
<dbReference type="SUPFAM" id="SSF46689">
    <property type="entry name" value="Homeodomain-like"/>
    <property type="match status" value="1"/>
</dbReference>
<gene>
    <name evidence="6" type="ORF">ENR64_12055</name>
</gene>
<keyword evidence="2 4" id="KW-0238">DNA-binding</keyword>
<proteinExistence type="predicted"/>